<evidence type="ECO:0000313" key="2">
    <source>
        <dbReference type="Proteomes" id="UP000327030"/>
    </source>
</evidence>
<dbReference type="RefSeq" id="WP_151622845.1">
    <property type="nucleotide sequence ID" value="NZ_CP043028.1"/>
</dbReference>
<dbReference type="AlphaFoldDB" id="A0A5P6VPM5"/>
<organism evidence="1 2">
    <name type="scientific">Pseudobutyrivibrio xylanivorans</name>
    <dbReference type="NCBI Taxonomy" id="185007"/>
    <lineage>
        <taxon>Bacteria</taxon>
        <taxon>Bacillati</taxon>
        <taxon>Bacillota</taxon>
        <taxon>Clostridia</taxon>
        <taxon>Lachnospirales</taxon>
        <taxon>Lachnospiraceae</taxon>
        <taxon>Pseudobutyrivibrio</taxon>
    </lineage>
</organism>
<dbReference type="OrthoDB" id="2047050at2"/>
<proteinExistence type="predicted"/>
<accession>A0A5P6VPM5</accession>
<sequence>MSISVTNSLSLRIYYGRYSTLVKGSQRNDATTGTLSYADSTALRNAIRKLQDYDFEESSAAQVQEKLTAFCDSINNTLSSAAKYAKGSTSVKNAVSKIKELNSSYSSELKQLGITVNKDGTMSVYESAAKNYSRERYTKFFDKDSKYLNSLYDAATKITRRVDVRI</sequence>
<gene>
    <name evidence="1" type="ORF">FXF36_05525</name>
</gene>
<dbReference type="EMBL" id="CP043028">
    <property type="protein sequence ID" value="QFJ54352.1"/>
    <property type="molecule type" value="Genomic_DNA"/>
</dbReference>
<evidence type="ECO:0000313" key="1">
    <source>
        <dbReference type="EMBL" id="QFJ54352.1"/>
    </source>
</evidence>
<name>A0A5P6VPM5_PSEXY</name>
<dbReference type="Proteomes" id="UP000327030">
    <property type="component" value="Chromosome 1"/>
</dbReference>
<protein>
    <submittedName>
        <fullName evidence="1">Uncharacterized protein</fullName>
    </submittedName>
</protein>
<dbReference type="KEGG" id="pxv:FXF36_05525"/>
<reference evidence="2" key="1">
    <citation type="submission" date="2019-08" db="EMBL/GenBank/DDBJ databases">
        <title>Complete Genome Sequence of the Polysaccharide-Degrading Rumen Bacterium Pseudobutyrivibrio xylanivorans MA3014.</title>
        <authorList>
            <person name="Palevich N."/>
            <person name="Maclean P.H."/>
            <person name="Kelly W.J."/>
            <person name="Leahy S.C."/>
            <person name="Rakonjac J."/>
            <person name="Attwood G.T."/>
        </authorList>
    </citation>
    <scope>NUCLEOTIDE SEQUENCE [LARGE SCALE GENOMIC DNA]</scope>
    <source>
        <strain evidence="2">MA3014</strain>
    </source>
</reference>